<dbReference type="RefSeq" id="WP_345403398.1">
    <property type="nucleotide sequence ID" value="NZ_BAABLA010000114.1"/>
</dbReference>
<feature type="region of interest" description="Disordered" evidence="1">
    <location>
        <begin position="35"/>
        <end position="59"/>
    </location>
</feature>
<accession>A0ABW2BZT4</accession>
<evidence type="ECO:0000313" key="2">
    <source>
        <dbReference type="EMBL" id="MFC6867374.1"/>
    </source>
</evidence>
<organism evidence="2 3">
    <name type="scientific">Haloechinothrix salitolerans</name>
    <dbReference type="NCBI Taxonomy" id="926830"/>
    <lineage>
        <taxon>Bacteria</taxon>
        <taxon>Bacillati</taxon>
        <taxon>Actinomycetota</taxon>
        <taxon>Actinomycetes</taxon>
        <taxon>Pseudonocardiales</taxon>
        <taxon>Pseudonocardiaceae</taxon>
        <taxon>Haloechinothrix</taxon>
    </lineage>
</organism>
<feature type="compositionally biased region" description="Basic and acidic residues" evidence="1">
    <location>
        <begin position="43"/>
        <end position="55"/>
    </location>
</feature>
<gene>
    <name evidence="2" type="ORF">ACFQGD_09450</name>
</gene>
<name>A0ABW2BZT4_9PSEU</name>
<dbReference type="EMBL" id="JBHSXX010000001">
    <property type="protein sequence ID" value="MFC6867374.1"/>
    <property type="molecule type" value="Genomic_DNA"/>
</dbReference>
<reference evidence="3" key="1">
    <citation type="journal article" date="2019" name="Int. J. Syst. Evol. Microbiol.">
        <title>The Global Catalogue of Microorganisms (GCM) 10K type strain sequencing project: providing services to taxonomists for standard genome sequencing and annotation.</title>
        <authorList>
            <consortium name="The Broad Institute Genomics Platform"/>
            <consortium name="The Broad Institute Genome Sequencing Center for Infectious Disease"/>
            <person name="Wu L."/>
            <person name="Ma J."/>
        </authorList>
    </citation>
    <scope>NUCLEOTIDE SEQUENCE [LARGE SCALE GENOMIC DNA]</scope>
    <source>
        <strain evidence="3">KCTC 32255</strain>
    </source>
</reference>
<comment type="caution">
    <text evidence="2">The sequence shown here is derived from an EMBL/GenBank/DDBJ whole genome shotgun (WGS) entry which is preliminary data.</text>
</comment>
<evidence type="ECO:0000313" key="3">
    <source>
        <dbReference type="Proteomes" id="UP001596337"/>
    </source>
</evidence>
<evidence type="ECO:0000256" key="1">
    <source>
        <dbReference type="SAM" id="MobiDB-lite"/>
    </source>
</evidence>
<sequence length="157" mass="17471">MSDITVPVPDDRVAEFYHFFGLWLGGSLSLSEVTTQKLPEGSEPSKERRRWTGSDEDREDAEELWGKLNKRAKGFYSLLIDAPGTEFTGNYIAEKLNIPNGASGVAGVLSWPGRYCWNMNRHLPSQWRDGEDGAPSVYWMDADVAALFAAVRADLDG</sequence>
<keyword evidence="3" id="KW-1185">Reference proteome</keyword>
<protein>
    <submittedName>
        <fullName evidence="2">DUF6416 domain-containing protein</fullName>
    </submittedName>
</protein>
<proteinExistence type="predicted"/>
<dbReference type="Pfam" id="PF19980">
    <property type="entry name" value="DUF6416"/>
    <property type="match status" value="1"/>
</dbReference>
<dbReference type="InterPro" id="IPR046301">
    <property type="entry name" value="DUF6416"/>
</dbReference>
<dbReference type="Proteomes" id="UP001596337">
    <property type="component" value="Unassembled WGS sequence"/>
</dbReference>